<organism evidence="4 5">
    <name type="scientific">Candidatus Enterococcus palustris</name>
    <dbReference type="NCBI Taxonomy" id="1834189"/>
    <lineage>
        <taxon>Bacteria</taxon>
        <taxon>Bacillati</taxon>
        <taxon>Bacillota</taxon>
        <taxon>Bacilli</taxon>
        <taxon>Lactobacillales</taxon>
        <taxon>Enterococcaceae</taxon>
        <taxon>Enterococcus</taxon>
    </lineage>
</organism>
<reference evidence="4" key="1">
    <citation type="submission" date="2017-05" db="EMBL/GenBank/DDBJ databases">
        <authorList>
            <consortium name="The Broad Institute Genomics Platform"/>
            <consortium name="The Broad Institute Genomic Center for Infectious Diseases"/>
            <person name="Earl A."/>
            <person name="Manson A."/>
            <person name="Schwartman J."/>
            <person name="Gilmore M."/>
            <person name="Abouelleil A."/>
            <person name="Cao P."/>
            <person name="Chapman S."/>
            <person name="Cusick C."/>
            <person name="Shea T."/>
            <person name="Young S."/>
            <person name="Neafsey D."/>
            <person name="Nusbaum C."/>
            <person name="Birren B."/>
        </authorList>
    </citation>
    <scope>NUCLEOTIDE SEQUENCE</scope>
    <source>
        <strain evidence="4">7F3_DIV0205</strain>
    </source>
</reference>
<sequence>MDLRRRRTRLRLKEALIYLLGDDYFENITVNDICVEAMVSRPAFYSQYKDKYDLLEKVIESSVDHYLSTKRDKHIFIEDITIFLCENVKEKKKK</sequence>
<dbReference type="EMBL" id="CP147244">
    <property type="protein sequence ID" value="WYK01846.1"/>
    <property type="molecule type" value="Genomic_DNA"/>
</dbReference>
<reference evidence="4" key="2">
    <citation type="submission" date="2024-03" db="EMBL/GenBank/DDBJ databases">
        <title>The Genome Sequence of Enterococcus sp. DIV0205d.</title>
        <authorList>
            <consortium name="The Broad Institute Genomics Platform"/>
            <consortium name="The Broad Institute Microbial Omics Core"/>
            <consortium name="The Broad Institute Genomic Center for Infectious Diseases"/>
            <person name="Earl A."/>
            <person name="Manson A."/>
            <person name="Gilmore M."/>
            <person name="Schwartman J."/>
            <person name="Shea T."/>
            <person name="Abouelleil A."/>
            <person name="Cao P."/>
            <person name="Chapman S."/>
            <person name="Cusick C."/>
            <person name="Young S."/>
            <person name="Neafsey D."/>
            <person name="Nusbaum C."/>
            <person name="Birren B."/>
        </authorList>
    </citation>
    <scope>NUCLEOTIDE SEQUENCE</scope>
    <source>
        <strain evidence="4">7F3_DIV0205</strain>
    </source>
</reference>
<dbReference type="PANTHER" id="PTHR43479">
    <property type="entry name" value="ACREF/ENVCD OPERON REPRESSOR-RELATED"/>
    <property type="match status" value="1"/>
</dbReference>
<keyword evidence="5" id="KW-1185">Reference proteome</keyword>
<dbReference type="RefSeq" id="WP_339098838.1">
    <property type="nucleotide sequence ID" value="NZ_CP147244.1"/>
</dbReference>
<dbReference type="Gene3D" id="1.10.357.10">
    <property type="entry name" value="Tetracycline Repressor, domain 2"/>
    <property type="match status" value="1"/>
</dbReference>
<dbReference type="InterPro" id="IPR001647">
    <property type="entry name" value="HTH_TetR"/>
</dbReference>
<proteinExistence type="predicted"/>
<feature type="domain" description="HTH tetR-type" evidence="3">
    <location>
        <begin position="6"/>
        <end position="66"/>
    </location>
</feature>
<dbReference type="InterPro" id="IPR009057">
    <property type="entry name" value="Homeodomain-like_sf"/>
</dbReference>
<dbReference type="PROSITE" id="PS50977">
    <property type="entry name" value="HTH_TETR_2"/>
    <property type="match status" value="1"/>
</dbReference>
<dbReference type="AlphaFoldDB" id="A0AAQ3WD74"/>
<dbReference type="InterPro" id="IPR050624">
    <property type="entry name" value="HTH-type_Tx_Regulator"/>
</dbReference>
<evidence type="ECO:0000256" key="1">
    <source>
        <dbReference type="ARBA" id="ARBA00023125"/>
    </source>
</evidence>
<evidence type="ECO:0000256" key="2">
    <source>
        <dbReference type="PROSITE-ProRule" id="PRU00335"/>
    </source>
</evidence>
<name>A0AAQ3WD74_9ENTE</name>
<keyword evidence="1 2" id="KW-0238">DNA-binding</keyword>
<dbReference type="Proteomes" id="UP000194948">
    <property type="component" value="Chromosome"/>
</dbReference>
<dbReference type="PANTHER" id="PTHR43479:SF7">
    <property type="entry name" value="TETR-FAMILY TRANSCRIPTIONAL REGULATOR"/>
    <property type="match status" value="1"/>
</dbReference>
<dbReference type="Pfam" id="PF00440">
    <property type="entry name" value="TetR_N"/>
    <property type="match status" value="1"/>
</dbReference>
<protein>
    <recommendedName>
        <fullName evidence="3">HTH tetR-type domain-containing protein</fullName>
    </recommendedName>
</protein>
<dbReference type="SUPFAM" id="SSF46689">
    <property type="entry name" value="Homeodomain-like"/>
    <property type="match status" value="1"/>
</dbReference>
<evidence type="ECO:0000313" key="4">
    <source>
        <dbReference type="EMBL" id="WYK01846.1"/>
    </source>
</evidence>
<accession>A0AAQ3WD74</accession>
<feature type="DNA-binding region" description="H-T-H motif" evidence="2">
    <location>
        <begin position="29"/>
        <end position="48"/>
    </location>
</feature>
<dbReference type="GO" id="GO:0003677">
    <property type="term" value="F:DNA binding"/>
    <property type="evidence" value="ECO:0007669"/>
    <property type="project" value="UniProtKB-UniRule"/>
</dbReference>
<evidence type="ECO:0000313" key="5">
    <source>
        <dbReference type="Proteomes" id="UP000194948"/>
    </source>
</evidence>
<evidence type="ECO:0000259" key="3">
    <source>
        <dbReference type="PROSITE" id="PS50977"/>
    </source>
</evidence>
<gene>
    <name evidence="4" type="ORF">A5821_002983</name>
</gene>